<protein>
    <submittedName>
        <fullName evidence="3">Flagellar brake domain-containing protein</fullName>
    </submittedName>
</protein>
<dbReference type="SUPFAM" id="SSF141371">
    <property type="entry name" value="PilZ domain-like"/>
    <property type="match status" value="1"/>
</dbReference>
<feature type="domain" description="Type III secretion system flagellar brake protein YcgR PilZN" evidence="2">
    <location>
        <begin position="3"/>
        <end position="89"/>
    </location>
</feature>
<keyword evidence="3" id="KW-0969">Cilium</keyword>
<dbReference type="Proteomes" id="UP000682134">
    <property type="component" value="Unassembled WGS sequence"/>
</dbReference>
<dbReference type="RefSeq" id="WP_209402539.1">
    <property type="nucleotide sequence ID" value="NZ_JAGIYQ010000002.1"/>
</dbReference>
<organism evidence="3 4">
    <name type="scientific">Gottfriedia endophytica</name>
    <dbReference type="NCBI Taxonomy" id="2820819"/>
    <lineage>
        <taxon>Bacteria</taxon>
        <taxon>Bacillati</taxon>
        <taxon>Bacillota</taxon>
        <taxon>Bacilli</taxon>
        <taxon>Bacillales</taxon>
        <taxon>Bacillaceae</taxon>
        <taxon>Gottfriedia</taxon>
    </lineage>
</organism>
<comment type="caution">
    <text evidence="3">The sequence shown here is derived from an EMBL/GenBank/DDBJ whole genome shotgun (WGS) entry which is preliminary data.</text>
</comment>
<evidence type="ECO:0000259" key="1">
    <source>
        <dbReference type="Pfam" id="PF07238"/>
    </source>
</evidence>
<dbReference type="Pfam" id="PF07238">
    <property type="entry name" value="PilZ"/>
    <property type="match status" value="1"/>
</dbReference>
<accession>A0A940NNZ3</accession>
<evidence type="ECO:0000259" key="2">
    <source>
        <dbReference type="Pfam" id="PF12945"/>
    </source>
</evidence>
<name>A0A940NNZ3_9BACI</name>
<evidence type="ECO:0000313" key="4">
    <source>
        <dbReference type="Proteomes" id="UP000682134"/>
    </source>
</evidence>
<keyword evidence="3" id="KW-0966">Cell projection</keyword>
<dbReference type="Gene3D" id="2.40.10.220">
    <property type="entry name" value="predicted glycosyltransferase like domains"/>
    <property type="match status" value="1"/>
</dbReference>
<dbReference type="EMBL" id="JAGIYQ010000002">
    <property type="protein sequence ID" value="MBP0724226.1"/>
    <property type="molecule type" value="Genomic_DNA"/>
</dbReference>
<gene>
    <name evidence="3" type="ORF">J5Y03_03390</name>
</gene>
<dbReference type="InterPro" id="IPR009875">
    <property type="entry name" value="PilZ_domain"/>
</dbReference>
<dbReference type="AlphaFoldDB" id="A0A940NNZ3"/>
<keyword evidence="3" id="KW-0282">Flagellum</keyword>
<sequence length="221" mass="25661">MLNIGDVIILEDLESKEVKRYKSKIVEKKEDELYIDYPFDEATGKAAFLPQYKELKAYIVSKDNNVYTFYMTIKDRKKIEIPVLVIDYPGEDQLTKTQRRRFVRVPSTVDIAIHPLYEDFAPFTATTLDISAGGVAINAPVDRQLTIGKTVMVWLVLHFDGEESQYIKSKAHIIRVIDEIIDNKQKISLEFDGLTALQRQTLIKFSFNQQLLFRRKGMEQY</sequence>
<dbReference type="GO" id="GO:0035438">
    <property type="term" value="F:cyclic-di-GMP binding"/>
    <property type="evidence" value="ECO:0007669"/>
    <property type="project" value="InterPro"/>
</dbReference>
<feature type="domain" description="PilZ" evidence="1">
    <location>
        <begin position="98"/>
        <end position="207"/>
    </location>
</feature>
<keyword evidence="4" id="KW-1185">Reference proteome</keyword>
<proteinExistence type="predicted"/>
<dbReference type="InterPro" id="IPR009926">
    <property type="entry name" value="T3SS_YcgR_PilZN"/>
</dbReference>
<reference evidence="3" key="1">
    <citation type="submission" date="2021-04" db="EMBL/GenBank/DDBJ databases">
        <title>Genome seq and assembly of Bacillus sp.</title>
        <authorList>
            <person name="Chhetri G."/>
        </authorList>
    </citation>
    <scope>NUCLEOTIDE SEQUENCE</scope>
    <source>
        <strain evidence="3">RG28</strain>
    </source>
</reference>
<evidence type="ECO:0000313" key="3">
    <source>
        <dbReference type="EMBL" id="MBP0724226.1"/>
    </source>
</evidence>
<dbReference type="Pfam" id="PF12945">
    <property type="entry name" value="PilZNR"/>
    <property type="match status" value="1"/>
</dbReference>